<evidence type="ECO:0000313" key="2">
    <source>
        <dbReference type="Proteomes" id="UP001589758"/>
    </source>
</evidence>
<dbReference type="Proteomes" id="UP001589758">
    <property type="component" value="Unassembled WGS sequence"/>
</dbReference>
<reference evidence="1 2" key="1">
    <citation type="submission" date="2024-09" db="EMBL/GenBank/DDBJ databases">
        <authorList>
            <person name="Sun Q."/>
            <person name="Mori K."/>
        </authorList>
    </citation>
    <scope>NUCLEOTIDE SEQUENCE [LARGE SCALE GENOMIC DNA]</scope>
    <source>
        <strain evidence="1 2">CCM 8545</strain>
    </source>
</reference>
<protein>
    <submittedName>
        <fullName evidence="1">Uncharacterized protein</fullName>
    </submittedName>
</protein>
<dbReference type="EMBL" id="JBHLXE010000002">
    <property type="protein sequence ID" value="MFC0178522.1"/>
    <property type="molecule type" value="Genomic_DNA"/>
</dbReference>
<comment type="caution">
    <text evidence="1">The sequence shown here is derived from an EMBL/GenBank/DDBJ whole genome shotgun (WGS) entry which is preliminary data.</text>
</comment>
<organism evidence="1 2">
    <name type="scientific">Thorsellia kenyensis</name>
    <dbReference type="NCBI Taxonomy" id="1549888"/>
    <lineage>
        <taxon>Bacteria</taxon>
        <taxon>Pseudomonadati</taxon>
        <taxon>Pseudomonadota</taxon>
        <taxon>Gammaproteobacteria</taxon>
        <taxon>Enterobacterales</taxon>
        <taxon>Thorselliaceae</taxon>
        <taxon>Thorsellia</taxon>
    </lineage>
</organism>
<name>A0ABV6C6D9_9GAMM</name>
<sequence>MANKFTTFSSPLESFFDKVSIREFARKTRFMPRMRLLQPEKFFSALIQILSLKDHANLADILRKMHSEQEASQYKPFHNQIKKAECTKFIQTMVEEATKVLFLAPFKQALPKETPFKNIFLHDDSSLTLNPRLTEEFLVALQKRHLQQ</sequence>
<gene>
    <name evidence="1" type="ORF">ACFFIT_00115</name>
</gene>
<evidence type="ECO:0000313" key="1">
    <source>
        <dbReference type="EMBL" id="MFC0178522.1"/>
    </source>
</evidence>
<proteinExistence type="predicted"/>
<dbReference type="RefSeq" id="WP_385875269.1">
    <property type="nucleotide sequence ID" value="NZ_JBHLXE010000002.1"/>
</dbReference>
<keyword evidence="2" id="KW-1185">Reference proteome</keyword>
<accession>A0ABV6C6D9</accession>